<name>A0ABW4PGZ9_9ACTN</name>
<organism evidence="3 4">
    <name type="scientific">Streptomyces desertarenae</name>
    <dbReference type="NCBI Taxonomy" id="2666184"/>
    <lineage>
        <taxon>Bacteria</taxon>
        <taxon>Bacillati</taxon>
        <taxon>Actinomycetota</taxon>
        <taxon>Actinomycetes</taxon>
        <taxon>Kitasatosporales</taxon>
        <taxon>Streptomycetaceae</taxon>
        <taxon>Streptomyces</taxon>
    </lineage>
</organism>
<gene>
    <name evidence="3" type="ORF">ACFSJS_10120</name>
</gene>
<evidence type="ECO:0008006" key="5">
    <source>
        <dbReference type="Google" id="ProtNLM"/>
    </source>
</evidence>
<accession>A0ABW4PGZ9</accession>
<keyword evidence="2" id="KW-0812">Transmembrane</keyword>
<feature type="transmembrane region" description="Helical" evidence="2">
    <location>
        <begin position="164"/>
        <end position="187"/>
    </location>
</feature>
<feature type="transmembrane region" description="Helical" evidence="2">
    <location>
        <begin position="139"/>
        <end position="157"/>
    </location>
</feature>
<feature type="transmembrane region" description="Helical" evidence="2">
    <location>
        <begin position="248"/>
        <end position="270"/>
    </location>
</feature>
<keyword evidence="2" id="KW-1133">Transmembrane helix</keyword>
<sequence length="394" mass="39088">MSGPVSPVRSADPVRLLLHRHGELCRGAVDPLEIAAALEAHGITDRTAARFRHRDVFSLAEELYARTPRDDGPLAAGVPAGSVPEEAVPEEAVPEEAAARQRPARRRTRWARAARTVLLPVLPGGLCAAAFALPLPAGLPPAAVAAAVVVSAVALCLRGTGATAAAVLACCWLTGHVLLGDRLPAAALGGAGGVPPPSGPLLSERCLPLGLALAVAPAVWCARWFAARARRQLAAGRSLAEFAARTRPALTAAVSVFAAALPAALAAAHAVVDGGPGPLAVPGGGPAASATPLVAAAALGMLLFTALLLSAHGFARAAARGLTAACVLQAAGLATALAARLPALEPLSRPVRALVEAWGPAAVSAAACACAALALLAVAAGSLTGASAHHRSGP</sequence>
<feature type="transmembrane region" description="Helical" evidence="2">
    <location>
        <begin position="290"/>
        <end position="309"/>
    </location>
</feature>
<keyword evidence="2" id="KW-0472">Membrane</keyword>
<comment type="caution">
    <text evidence="3">The sequence shown here is derived from an EMBL/GenBank/DDBJ whole genome shotgun (WGS) entry which is preliminary data.</text>
</comment>
<reference evidence="4" key="1">
    <citation type="journal article" date="2019" name="Int. J. Syst. Evol. Microbiol.">
        <title>The Global Catalogue of Microorganisms (GCM) 10K type strain sequencing project: providing services to taxonomists for standard genome sequencing and annotation.</title>
        <authorList>
            <consortium name="The Broad Institute Genomics Platform"/>
            <consortium name="The Broad Institute Genome Sequencing Center for Infectious Disease"/>
            <person name="Wu L."/>
            <person name="Ma J."/>
        </authorList>
    </citation>
    <scope>NUCLEOTIDE SEQUENCE [LARGE SCALE GENOMIC DNA]</scope>
    <source>
        <strain evidence="4">CGMCC 4.7455</strain>
    </source>
</reference>
<feature type="transmembrane region" description="Helical" evidence="2">
    <location>
        <begin position="321"/>
        <end position="341"/>
    </location>
</feature>
<dbReference type="RefSeq" id="WP_380899004.1">
    <property type="nucleotide sequence ID" value="NZ_JBHUFU010000005.1"/>
</dbReference>
<evidence type="ECO:0000313" key="4">
    <source>
        <dbReference type="Proteomes" id="UP001597365"/>
    </source>
</evidence>
<keyword evidence="4" id="KW-1185">Reference proteome</keyword>
<feature type="transmembrane region" description="Helical" evidence="2">
    <location>
        <begin position="361"/>
        <end position="383"/>
    </location>
</feature>
<feature type="transmembrane region" description="Helical" evidence="2">
    <location>
        <begin position="113"/>
        <end position="133"/>
    </location>
</feature>
<evidence type="ECO:0000313" key="3">
    <source>
        <dbReference type="EMBL" id="MFD1830021.1"/>
    </source>
</evidence>
<evidence type="ECO:0000256" key="2">
    <source>
        <dbReference type="SAM" id="Phobius"/>
    </source>
</evidence>
<feature type="transmembrane region" description="Helical" evidence="2">
    <location>
        <begin position="207"/>
        <end position="227"/>
    </location>
</feature>
<dbReference type="EMBL" id="JBHUFU010000005">
    <property type="protein sequence ID" value="MFD1830021.1"/>
    <property type="molecule type" value="Genomic_DNA"/>
</dbReference>
<proteinExistence type="predicted"/>
<protein>
    <recommendedName>
        <fullName evidence="5">Integral membrane protein</fullName>
    </recommendedName>
</protein>
<feature type="region of interest" description="Disordered" evidence="1">
    <location>
        <begin position="70"/>
        <end position="106"/>
    </location>
</feature>
<evidence type="ECO:0000256" key="1">
    <source>
        <dbReference type="SAM" id="MobiDB-lite"/>
    </source>
</evidence>
<dbReference type="Proteomes" id="UP001597365">
    <property type="component" value="Unassembled WGS sequence"/>
</dbReference>